<comment type="caution">
    <text evidence="10">The sequence shown here is derived from an EMBL/GenBank/DDBJ whole genome shotgun (WGS) entry which is preliminary data.</text>
</comment>
<evidence type="ECO:0000313" key="11">
    <source>
        <dbReference type="Proteomes" id="UP001592531"/>
    </source>
</evidence>
<reference evidence="10 11" key="1">
    <citation type="submission" date="2024-09" db="EMBL/GenBank/DDBJ databases">
        <authorList>
            <person name="Lee S.D."/>
        </authorList>
    </citation>
    <scope>NUCLEOTIDE SEQUENCE [LARGE SCALE GENOMIC DNA]</scope>
    <source>
        <strain evidence="10 11">N8-3</strain>
    </source>
</reference>
<evidence type="ECO:0000256" key="4">
    <source>
        <dbReference type="ARBA" id="ARBA00022512"/>
    </source>
</evidence>
<keyword evidence="4" id="KW-0964">Secreted</keyword>
<dbReference type="NCBIfam" id="TIGR03396">
    <property type="entry name" value="PC_PLC"/>
    <property type="match status" value="1"/>
</dbReference>
<dbReference type="InterPro" id="IPR007312">
    <property type="entry name" value="Phosphoesterase"/>
</dbReference>
<dbReference type="Pfam" id="PF04185">
    <property type="entry name" value="Phosphoesterase"/>
    <property type="match status" value="1"/>
</dbReference>
<dbReference type="PANTHER" id="PTHR31956">
    <property type="entry name" value="NON-SPECIFIC PHOSPHOLIPASE C4-RELATED"/>
    <property type="match status" value="1"/>
</dbReference>
<dbReference type="PANTHER" id="PTHR31956:SF1">
    <property type="entry name" value="NON-SPECIFIC PHOSPHOLIPASE C1"/>
    <property type="match status" value="1"/>
</dbReference>
<evidence type="ECO:0000256" key="1">
    <source>
        <dbReference type="ARBA" id="ARBA00004191"/>
    </source>
</evidence>
<dbReference type="RefSeq" id="WP_380538901.1">
    <property type="nucleotide sequence ID" value="NZ_JBHFAB010000018.1"/>
</dbReference>
<protein>
    <recommendedName>
        <fullName evidence="3">phospholipase C</fullName>
        <ecNumber evidence="3">3.1.4.3</ecNumber>
    </recommendedName>
</protein>
<comment type="catalytic activity">
    <reaction evidence="7">
        <text>a 1,2-diacyl-sn-glycero-3-phosphocholine + H2O = phosphocholine + a 1,2-diacyl-sn-glycerol + H(+)</text>
        <dbReference type="Rhea" id="RHEA:10604"/>
        <dbReference type="ChEBI" id="CHEBI:15377"/>
        <dbReference type="ChEBI" id="CHEBI:15378"/>
        <dbReference type="ChEBI" id="CHEBI:17815"/>
        <dbReference type="ChEBI" id="CHEBI:57643"/>
        <dbReference type="ChEBI" id="CHEBI:295975"/>
        <dbReference type="EC" id="3.1.4.3"/>
    </reaction>
    <physiologicalReaction direction="left-to-right" evidence="7">
        <dbReference type="Rhea" id="RHEA:10605"/>
    </physiologicalReaction>
</comment>
<dbReference type="PROSITE" id="PS51318">
    <property type="entry name" value="TAT"/>
    <property type="match status" value="1"/>
</dbReference>
<dbReference type="InterPro" id="IPR017767">
    <property type="entry name" value="PC-PLC"/>
</dbReference>
<feature type="region of interest" description="Disordered" evidence="8">
    <location>
        <begin position="1"/>
        <end position="28"/>
    </location>
</feature>
<feature type="domain" description="Bacterial phospholipase C C-terminal" evidence="9">
    <location>
        <begin position="515"/>
        <end position="612"/>
    </location>
</feature>
<proteinExistence type="inferred from homology"/>
<dbReference type="EMBL" id="JBHFAB010000018">
    <property type="protein sequence ID" value="MFC1419513.1"/>
    <property type="molecule type" value="Genomic_DNA"/>
</dbReference>
<keyword evidence="4" id="KW-0134">Cell wall</keyword>
<keyword evidence="6" id="KW-0843">Virulence</keyword>
<evidence type="ECO:0000256" key="5">
    <source>
        <dbReference type="ARBA" id="ARBA00022801"/>
    </source>
</evidence>
<dbReference type="InterPro" id="IPR006311">
    <property type="entry name" value="TAT_signal"/>
</dbReference>
<keyword evidence="5" id="KW-0378">Hydrolase</keyword>
<evidence type="ECO:0000256" key="3">
    <source>
        <dbReference type="ARBA" id="ARBA00012018"/>
    </source>
</evidence>
<feature type="compositionally biased region" description="Low complexity" evidence="8">
    <location>
        <begin position="1"/>
        <end position="19"/>
    </location>
</feature>
<evidence type="ECO:0000256" key="7">
    <source>
        <dbReference type="ARBA" id="ARBA00048421"/>
    </source>
</evidence>
<dbReference type="InterPro" id="IPR017850">
    <property type="entry name" value="Alkaline_phosphatase_core_sf"/>
</dbReference>
<feature type="domain" description="Bacterial phospholipase C C-terminal" evidence="9">
    <location>
        <begin position="624"/>
        <end position="706"/>
    </location>
</feature>
<comment type="subcellular location">
    <subcellularLocation>
        <location evidence="1">Secreted</location>
        <location evidence="1">Cell wall</location>
    </subcellularLocation>
</comment>
<dbReference type="CDD" id="cd16014">
    <property type="entry name" value="PLC"/>
    <property type="match status" value="1"/>
</dbReference>
<evidence type="ECO:0000256" key="6">
    <source>
        <dbReference type="ARBA" id="ARBA00023026"/>
    </source>
</evidence>
<comment type="similarity">
    <text evidence="2">Belongs to the bacterial phospholipase C family.</text>
</comment>
<keyword evidence="11" id="KW-1185">Reference proteome</keyword>
<name>A0ABV6W0S0_9ACTN</name>
<evidence type="ECO:0000259" key="9">
    <source>
        <dbReference type="Pfam" id="PF05506"/>
    </source>
</evidence>
<gene>
    <name evidence="10" type="ORF">ACEZDE_23175</name>
</gene>
<dbReference type="Gene3D" id="3.40.720.10">
    <property type="entry name" value="Alkaline Phosphatase, subunit A"/>
    <property type="match status" value="2"/>
</dbReference>
<dbReference type="EC" id="3.1.4.3" evidence="3"/>
<accession>A0ABV6W0S0</accession>
<sequence>MDQQSQQPSVPTSEQSQQPEQERAGWSRRSFIAASAGAAAVAAGAGVAAGTPDAQAATPLAATAQAAAAGGLTHTLQDAKHIVVLMQENRSFDHYYGTLNGVRGFGDRATIQLAGGYSVFNQPNGSARQYPWAFSSTTAAGGADPERLAQCNGDLAHSWSDQHAAWNNGKLDSWVSAKGNVRTLGHLTRADIPFHYALADNWTICDAYHCSIISATGPNRTYLWSGTIDPAGKAGGPAYDGGDESGLRWQTYAEALQNAGVTWKVYQNADDNFGDNGLAYFKQFSSAPASSPLSSRGMGSVPPATGRTPDDIAAAIRADVLAGSLPQVSWVVSDQASSEHPYATRQDGAHFVHLVMDALNADPDVFNSTVLFLNYDENDGFFDHVPPPVAPAGTTDEFYGGANIGLGIRVPMTVISPWSRGGWVNSEVFDHTSVIRFLEQWTQAIGKPASCPNISAWRRSVCGDLTSTLDFTAPVFGMPALPDTSATIGLAACGPLPNPAPTNNALPAQEPGTRPARALPYQPNGNVSTYTFGSGGSAQVWIEMDNTGAQATRAAHFSIYANAYRSGGPWQYTVPAGGSVSDFFNCGTGYGNGHYDLTVVGPNRFLRRYQGNSSTAGASLTATVAYQRAGSAGNGLYLTFGNGAAAQATFTVTANHYSSAAPARLTVAPGATSVYSAAVTGAAQGWYDLTLTCDLDPAWSQRLTGHVENGAAGVTGTF</sequence>
<evidence type="ECO:0000256" key="2">
    <source>
        <dbReference type="ARBA" id="ARBA00009717"/>
    </source>
</evidence>
<evidence type="ECO:0000313" key="10">
    <source>
        <dbReference type="EMBL" id="MFC1419513.1"/>
    </source>
</evidence>
<dbReference type="Pfam" id="PF05506">
    <property type="entry name" value="PLipase_C_C"/>
    <property type="match status" value="2"/>
</dbReference>
<dbReference type="Proteomes" id="UP001592531">
    <property type="component" value="Unassembled WGS sequence"/>
</dbReference>
<dbReference type="InterPro" id="IPR008475">
    <property type="entry name" value="PLipase_C_C"/>
</dbReference>
<evidence type="ECO:0000256" key="8">
    <source>
        <dbReference type="SAM" id="MobiDB-lite"/>
    </source>
</evidence>
<organism evidence="10 11">
    <name type="scientific">Streptacidiphilus cavernicola</name>
    <dbReference type="NCBI Taxonomy" id="3342716"/>
    <lineage>
        <taxon>Bacteria</taxon>
        <taxon>Bacillati</taxon>
        <taxon>Actinomycetota</taxon>
        <taxon>Actinomycetes</taxon>
        <taxon>Kitasatosporales</taxon>
        <taxon>Streptomycetaceae</taxon>
        <taxon>Streptacidiphilus</taxon>
    </lineage>
</organism>